<accession>A0A8B7N9C4</accession>
<dbReference type="Proteomes" id="UP000694843">
    <property type="component" value="Unplaced"/>
</dbReference>
<protein>
    <submittedName>
        <fullName evidence="4">Uncharacterized protein LOC108667347</fullName>
    </submittedName>
</protein>
<feature type="chain" id="PRO_5034403665" evidence="2">
    <location>
        <begin position="22"/>
        <end position="307"/>
    </location>
</feature>
<dbReference type="RefSeq" id="XP_018009853.1">
    <property type="nucleotide sequence ID" value="XM_018154364.2"/>
</dbReference>
<organism evidence="3 4">
    <name type="scientific">Hyalella azteca</name>
    <name type="common">Amphipod</name>
    <dbReference type="NCBI Taxonomy" id="294128"/>
    <lineage>
        <taxon>Eukaryota</taxon>
        <taxon>Metazoa</taxon>
        <taxon>Ecdysozoa</taxon>
        <taxon>Arthropoda</taxon>
        <taxon>Crustacea</taxon>
        <taxon>Multicrustacea</taxon>
        <taxon>Malacostraca</taxon>
        <taxon>Eumalacostraca</taxon>
        <taxon>Peracarida</taxon>
        <taxon>Amphipoda</taxon>
        <taxon>Senticaudata</taxon>
        <taxon>Talitrida</taxon>
        <taxon>Talitroidea</taxon>
        <taxon>Hyalellidae</taxon>
        <taxon>Hyalella</taxon>
    </lineage>
</organism>
<keyword evidence="2" id="KW-0732">Signal</keyword>
<feature type="compositionally biased region" description="Basic and acidic residues" evidence="1">
    <location>
        <begin position="44"/>
        <end position="53"/>
    </location>
</feature>
<dbReference type="AlphaFoldDB" id="A0A8B7N9C4"/>
<reference evidence="4" key="1">
    <citation type="submission" date="2025-08" db="UniProtKB">
        <authorList>
            <consortium name="RefSeq"/>
        </authorList>
    </citation>
    <scope>IDENTIFICATION</scope>
    <source>
        <tissue evidence="4">Whole organism</tissue>
    </source>
</reference>
<dbReference type="GeneID" id="108667347"/>
<evidence type="ECO:0000256" key="1">
    <source>
        <dbReference type="SAM" id="MobiDB-lite"/>
    </source>
</evidence>
<feature type="signal peptide" evidence="2">
    <location>
        <begin position="1"/>
        <end position="21"/>
    </location>
</feature>
<proteinExistence type="predicted"/>
<sequence length="307" mass="32747">MKVNLSSAVLLAALLLASTTATPQPPDEGADVRANVPQTSADEPQEKFSEVGEQHISPSAVPEKSPGGEEGEPRTSIVVSSAKPIEVRESWASSSAVPENYPEGDGGEPPAKSIVEEEIKASSSAALEKSVGLGEEEPQTSPDATQQAGEKEQGNPTLAKLGEHDRLAGQDEEQKAEQRKKFFLWASYTTTTKFKLSFTTSSIPATCFTTVNAVPCMGRRKKSILQRLTKLNPDTHHERLDGSMRGAHPPDLEEDLAREGAEARKLLTVWSTAFSTKTATSYFTNTSVTVRMSAACSIAGIGYPGCG</sequence>
<name>A0A8B7N9C4_HYAAZ</name>
<dbReference type="KEGG" id="hazt:108667347"/>
<feature type="region of interest" description="Disordered" evidence="1">
    <location>
        <begin position="20"/>
        <end position="156"/>
    </location>
</feature>
<keyword evidence="3" id="KW-1185">Reference proteome</keyword>
<evidence type="ECO:0000313" key="3">
    <source>
        <dbReference type="Proteomes" id="UP000694843"/>
    </source>
</evidence>
<evidence type="ECO:0000256" key="2">
    <source>
        <dbReference type="SAM" id="SignalP"/>
    </source>
</evidence>
<feature type="compositionally biased region" description="Polar residues" evidence="1">
    <location>
        <begin position="139"/>
        <end position="148"/>
    </location>
</feature>
<gene>
    <name evidence="4" type="primary">LOC108667347</name>
</gene>
<evidence type="ECO:0000313" key="4">
    <source>
        <dbReference type="RefSeq" id="XP_018009853.1"/>
    </source>
</evidence>